<keyword evidence="3" id="KW-0146">Chitin degradation</keyword>
<name>A0A919IYR3_9ACTN</name>
<dbReference type="Gene3D" id="3.10.50.10">
    <property type="match status" value="1"/>
</dbReference>
<evidence type="ECO:0000313" key="6">
    <source>
        <dbReference type="Proteomes" id="UP000598174"/>
    </source>
</evidence>
<dbReference type="PROSITE" id="PS51910">
    <property type="entry name" value="GH18_2"/>
    <property type="match status" value="1"/>
</dbReference>
<dbReference type="SUPFAM" id="SSF54556">
    <property type="entry name" value="Chitinase insertion domain"/>
    <property type="match status" value="1"/>
</dbReference>
<dbReference type="InterPro" id="IPR001223">
    <property type="entry name" value="Glyco_hydro18_cat"/>
</dbReference>
<organism evidence="5 6">
    <name type="scientific">Paractinoplanes ferrugineus</name>
    <dbReference type="NCBI Taxonomy" id="113564"/>
    <lineage>
        <taxon>Bacteria</taxon>
        <taxon>Bacillati</taxon>
        <taxon>Actinomycetota</taxon>
        <taxon>Actinomycetes</taxon>
        <taxon>Micromonosporales</taxon>
        <taxon>Micromonosporaceae</taxon>
        <taxon>Paractinoplanes</taxon>
    </lineage>
</organism>
<dbReference type="InterPro" id="IPR011583">
    <property type="entry name" value="Chitinase_II/V-like_cat"/>
</dbReference>
<evidence type="ECO:0000256" key="3">
    <source>
        <dbReference type="ARBA" id="ARBA00023024"/>
    </source>
</evidence>
<dbReference type="InterPro" id="IPR029070">
    <property type="entry name" value="Chitinase_insertion_sf"/>
</dbReference>
<dbReference type="AlphaFoldDB" id="A0A919IYR3"/>
<keyword evidence="6" id="KW-1185">Reference proteome</keyword>
<evidence type="ECO:0000313" key="5">
    <source>
        <dbReference type="EMBL" id="GIE10252.1"/>
    </source>
</evidence>
<dbReference type="Pfam" id="PF00704">
    <property type="entry name" value="Glyco_hydro_18"/>
    <property type="match status" value="1"/>
</dbReference>
<sequence>MLLLAACSGAPPPPTRTAPSVKIVGYFTDWGVYGRDFQVKDLDTSGSGARLTHLVYAFGKVTDGRCAVADAWADHAKPISAADSVDGVGDAPDAPLRGNFGQLRKLKAKHPGLKLIWSFGGWNGSAGFTAAARAPETFGTSCHALLTDRRWAGLFDGIEVDWEYPNACGRQCDRSGPAALPRLLQALRGSLGSQALISAAVPADLGKLEAADYLAASRTANWLSAMTYDYFGTDDSNHTAPHSPLTSYPGIPRPTATTTSTVDELLRLGVPARKVLLGIGFYGRGWTGVTSAAPGGTATGPAAGRFEKGLEDYAVLIFRCPPTGTIGGTAYAHCGTEWWSYDTPTTIRTKMAYAREKSLGGAFAWELSGDTARADLLGAVATGLEPPA</sequence>
<dbReference type="InterPro" id="IPR050314">
    <property type="entry name" value="Glycosyl_Hydrlase_18"/>
</dbReference>
<dbReference type="InterPro" id="IPR017853">
    <property type="entry name" value="GH"/>
</dbReference>
<dbReference type="PANTHER" id="PTHR11177:SF317">
    <property type="entry name" value="CHITINASE 12-RELATED"/>
    <property type="match status" value="1"/>
</dbReference>
<dbReference type="SUPFAM" id="SSF51445">
    <property type="entry name" value="(Trans)glycosidases"/>
    <property type="match status" value="1"/>
</dbReference>
<dbReference type="Proteomes" id="UP000598174">
    <property type="component" value="Unassembled WGS sequence"/>
</dbReference>
<comment type="catalytic activity">
    <reaction evidence="1">
        <text>Random endo-hydrolysis of N-acetyl-beta-D-glucosaminide (1-&gt;4)-beta-linkages in chitin and chitodextrins.</text>
        <dbReference type="EC" id="3.2.1.14"/>
    </reaction>
</comment>
<evidence type="ECO:0000256" key="1">
    <source>
        <dbReference type="ARBA" id="ARBA00000822"/>
    </source>
</evidence>
<keyword evidence="3" id="KW-0119">Carbohydrate metabolism</keyword>
<comment type="caution">
    <text evidence="5">The sequence shown here is derived from an EMBL/GenBank/DDBJ whole genome shotgun (WGS) entry which is preliminary data.</text>
</comment>
<proteinExistence type="predicted"/>
<dbReference type="Gene3D" id="3.20.20.80">
    <property type="entry name" value="Glycosidases"/>
    <property type="match status" value="1"/>
</dbReference>
<dbReference type="EC" id="3.2.1.14" evidence="2"/>
<dbReference type="CDD" id="cd06548">
    <property type="entry name" value="GH18_chitinase"/>
    <property type="match status" value="1"/>
</dbReference>
<dbReference type="PANTHER" id="PTHR11177">
    <property type="entry name" value="CHITINASE"/>
    <property type="match status" value="1"/>
</dbReference>
<accession>A0A919IYR3</accession>
<dbReference type="GO" id="GO:0008061">
    <property type="term" value="F:chitin binding"/>
    <property type="evidence" value="ECO:0007669"/>
    <property type="project" value="InterPro"/>
</dbReference>
<dbReference type="SMART" id="SM00636">
    <property type="entry name" value="Glyco_18"/>
    <property type="match status" value="1"/>
</dbReference>
<dbReference type="GO" id="GO:0008843">
    <property type="term" value="F:endochitinase activity"/>
    <property type="evidence" value="ECO:0007669"/>
    <property type="project" value="UniProtKB-EC"/>
</dbReference>
<dbReference type="GO" id="GO:0005975">
    <property type="term" value="P:carbohydrate metabolic process"/>
    <property type="evidence" value="ECO:0007669"/>
    <property type="project" value="InterPro"/>
</dbReference>
<protein>
    <recommendedName>
        <fullName evidence="2">chitinase</fullName>
        <ecNumber evidence="2">3.2.1.14</ecNumber>
    </recommendedName>
</protein>
<evidence type="ECO:0000259" key="4">
    <source>
        <dbReference type="PROSITE" id="PS51910"/>
    </source>
</evidence>
<dbReference type="GO" id="GO:0006032">
    <property type="term" value="P:chitin catabolic process"/>
    <property type="evidence" value="ECO:0007669"/>
    <property type="project" value="UniProtKB-KW"/>
</dbReference>
<evidence type="ECO:0000256" key="2">
    <source>
        <dbReference type="ARBA" id="ARBA00012729"/>
    </source>
</evidence>
<feature type="domain" description="GH18" evidence="4">
    <location>
        <begin position="21"/>
        <end position="387"/>
    </location>
</feature>
<dbReference type="EMBL" id="BOMM01000014">
    <property type="protein sequence ID" value="GIE10252.1"/>
    <property type="molecule type" value="Genomic_DNA"/>
</dbReference>
<reference evidence="5" key="1">
    <citation type="submission" date="2021-01" db="EMBL/GenBank/DDBJ databases">
        <title>Whole genome shotgun sequence of Actinoplanes ferrugineus NBRC 15555.</title>
        <authorList>
            <person name="Komaki H."/>
            <person name="Tamura T."/>
        </authorList>
    </citation>
    <scope>NUCLEOTIDE SEQUENCE</scope>
    <source>
        <strain evidence="5">NBRC 15555</strain>
    </source>
</reference>
<gene>
    <name evidence="5" type="ORF">Afe05nite_20920</name>
</gene>
<keyword evidence="3" id="KW-0624">Polysaccharide degradation</keyword>